<evidence type="ECO:0000313" key="2">
    <source>
        <dbReference type="EMBL" id="SHK32715.1"/>
    </source>
</evidence>
<keyword evidence="3" id="KW-1185">Reference proteome</keyword>
<accession>A0A1M6RJQ8</accession>
<organism evidence="2 3">
    <name type="scientific">Anaerobranca californiensis DSM 14826</name>
    <dbReference type="NCBI Taxonomy" id="1120989"/>
    <lineage>
        <taxon>Bacteria</taxon>
        <taxon>Bacillati</taxon>
        <taxon>Bacillota</taxon>
        <taxon>Clostridia</taxon>
        <taxon>Eubacteriales</taxon>
        <taxon>Proteinivoracaceae</taxon>
        <taxon>Anaerobranca</taxon>
    </lineage>
</organism>
<sequence>MEAMASGLPIVCSNIRGNSDLIEDGKGGYLIEPDNLNEIRDILYLLFSQIKYQDNRTDEFIQHEIEYLSINVVNG</sequence>
<proteinExistence type="predicted"/>
<dbReference type="EMBL" id="FRAI01000033">
    <property type="protein sequence ID" value="SHK32715.1"/>
    <property type="molecule type" value="Genomic_DNA"/>
</dbReference>
<evidence type="ECO:0000259" key="1">
    <source>
        <dbReference type="Pfam" id="PF00534"/>
    </source>
</evidence>
<name>A0A1M6RJQ8_9FIRM</name>
<feature type="domain" description="Glycosyl transferase family 1" evidence="1">
    <location>
        <begin position="1"/>
        <end position="48"/>
    </location>
</feature>
<dbReference type="GO" id="GO:0016757">
    <property type="term" value="F:glycosyltransferase activity"/>
    <property type="evidence" value="ECO:0007669"/>
    <property type="project" value="InterPro"/>
</dbReference>
<reference evidence="3" key="1">
    <citation type="submission" date="2016-11" db="EMBL/GenBank/DDBJ databases">
        <authorList>
            <person name="Varghese N."/>
            <person name="Submissions S."/>
        </authorList>
    </citation>
    <scope>NUCLEOTIDE SEQUENCE [LARGE SCALE GENOMIC DNA]</scope>
    <source>
        <strain evidence="3">DSM 14826</strain>
    </source>
</reference>
<dbReference type="SUPFAM" id="SSF53756">
    <property type="entry name" value="UDP-Glycosyltransferase/glycogen phosphorylase"/>
    <property type="match status" value="1"/>
</dbReference>
<keyword evidence="2" id="KW-0808">Transferase</keyword>
<dbReference type="InterPro" id="IPR001296">
    <property type="entry name" value="Glyco_trans_1"/>
</dbReference>
<dbReference type="STRING" id="1120989.SAMN02745227_02055"/>
<protein>
    <submittedName>
        <fullName evidence="2">Glycosyl transferases group 1</fullName>
    </submittedName>
</protein>
<dbReference type="Gene3D" id="3.40.50.2000">
    <property type="entry name" value="Glycogen Phosphorylase B"/>
    <property type="match status" value="1"/>
</dbReference>
<gene>
    <name evidence="2" type="ORF">SAMN02745227_02055</name>
</gene>
<evidence type="ECO:0000313" key="3">
    <source>
        <dbReference type="Proteomes" id="UP000243547"/>
    </source>
</evidence>
<dbReference type="AlphaFoldDB" id="A0A1M6RJQ8"/>
<dbReference type="Pfam" id="PF00534">
    <property type="entry name" value="Glycos_transf_1"/>
    <property type="match status" value="1"/>
</dbReference>
<dbReference type="Proteomes" id="UP000243547">
    <property type="component" value="Unassembled WGS sequence"/>
</dbReference>